<dbReference type="EMBL" id="CAKLCB010000247">
    <property type="protein sequence ID" value="CAH0517622.1"/>
    <property type="molecule type" value="Genomic_DNA"/>
</dbReference>
<organism evidence="2 7">
    <name type="scientific">Peronospora belbahrii</name>
    <dbReference type="NCBI Taxonomy" id="622444"/>
    <lineage>
        <taxon>Eukaryota</taxon>
        <taxon>Sar</taxon>
        <taxon>Stramenopiles</taxon>
        <taxon>Oomycota</taxon>
        <taxon>Peronosporomycetes</taxon>
        <taxon>Peronosporales</taxon>
        <taxon>Peronosporaceae</taxon>
        <taxon>Peronospora</taxon>
    </lineage>
</organism>
<dbReference type="Proteomes" id="UP001158986">
    <property type="component" value="Unassembled WGS sequence"/>
</dbReference>
<evidence type="ECO:0000313" key="3">
    <source>
        <dbReference type="EMBL" id="CAH0473849.1"/>
    </source>
</evidence>
<accession>A0AAU9KLM9</accession>
<reference evidence="2 6" key="1">
    <citation type="submission" date="2021-11" db="EMBL/GenBank/DDBJ databases">
        <authorList>
            <person name="Islam A."/>
            <person name="Islam S."/>
            <person name="Flora M.S."/>
            <person name="Rahman M."/>
            <person name="Ziaur R.M."/>
            <person name="Epstein J.H."/>
            <person name="Hassan M."/>
            <person name="Klassen M."/>
            <person name="Woodard K."/>
            <person name="Webb A."/>
            <person name="Webby R.J."/>
            <person name="El Zowalaty M.E."/>
        </authorList>
    </citation>
    <scope>NUCLEOTIDE SEQUENCE</scope>
    <source>
        <strain evidence="4">Pbs1</strain>
        <strain evidence="2">Pbs3</strain>
    </source>
</reference>
<feature type="region of interest" description="Disordered" evidence="1">
    <location>
        <begin position="1"/>
        <end position="29"/>
    </location>
</feature>
<keyword evidence="6" id="KW-1185">Reference proteome</keyword>
<dbReference type="EMBL" id="CAKKTJ010000088">
    <property type="protein sequence ID" value="CAH0473845.1"/>
    <property type="molecule type" value="Genomic_DNA"/>
</dbReference>
<proteinExistence type="predicted"/>
<dbReference type="AlphaFoldDB" id="A0AAU9KLM9"/>
<evidence type="ECO:0008006" key="8">
    <source>
        <dbReference type="Google" id="ProtNLM"/>
    </source>
</evidence>
<dbReference type="EMBL" id="CAKKTJ010000088">
    <property type="protein sequence ID" value="CAH0473849.1"/>
    <property type="molecule type" value="Genomic_DNA"/>
</dbReference>
<evidence type="ECO:0000313" key="2">
    <source>
        <dbReference type="EMBL" id="CAH0473845.1"/>
    </source>
</evidence>
<sequence length="211" mass="23539">MAPKESQDVYEGTQVSTTEQQFQTRSTTPKRSIATVSSICTEAASASCVRHKKRQRSSFILNECEISSKKVKKRLRWSTITIHEFGVGLGGSTVPGKGGPSIGLSDKPEFTWTTKVGQMAECVEGVHRFTSDERVQLLQNAGVSEGMILRFTREANIINCSRRRTLVEGIAERKEAKKQRRLQIESSRSVLERPCSSSVLNRPHVIPINYV</sequence>
<feature type="compositionally biased region" description="Polar residues" evidence="1">
    <location>
        <begin position="13"/>
        <end position="29"/>
    </location>
</feature>
<evidence type="ECO:0000256" key="1">
    <source>
        <dbReference type="SAM" id="MobiDB-lite"/>
    </source>
</evidence>
<gene>
    <name evidence="4" type="ORF">PBS001_LOCUS4216</name>
    <name evidence="5" type="ORF">PBS001_LOCUS4221</name>
    <name evidence="2" type="ORF">PBS003_LOCUS720</name>
    <name evidence="3" type="ORF">PBS003_LOCUS724</name>
</gene>
<evidence type="ECO:0000313" key="7">
    <source>
        <dbReference type="Proteomes" id="UP001160483"/>
    </source>
</evidence>
<protein>
    <recommendedName>
        <fullName evidence="8">Homeobox domain-containing protein</fullName>
    </recommendedName>
</protein>
<comment type="caution">
    <text evidence="2">The sequence shown here is derived from an EMBL/GenBank/DDBJ whole genome shotgun (WGS) entry which is preliminary data.</text>
</comment>
<dbReference type="Proteomes" id="UP001160483">
    <property type="component" value="Unassembled WGS sequence"/>
</dbReference>
<evidence type="ECO:0000313" key="6">
    <source>
        <dbReference type="Proteomes" id="UP001158986"/>
    </source>
</evidence>
<evidence type="ECO:0000313" key="4">
    <source>
        <dbReference type="EMBL" id="CAH0517622.1"/>
    </source>
</evidence>
<name>A0AAU9KLM9_9STRA</name>
<evidence type="ECO:0000313" key="5">
    <source>
        <dbReference type="EMBL" id="CAH0517627.1"/>
    </source>
</evidence>
<dbReference type="EMBL" id="CAKLCB010000247">
    <property type="protein sequence ID" value="CAH0517627.1"/>
    <property type="molecule type" value="Genomic_DNA"/>
</dbReference>